<dbReference type="GO" id="GO:0005694">
    <property type="term" value="C:chromosome"/>
    <property type="evidence" value="ECO:0007669"/>
    <property type="project" value="UniProtKB-ARBA"/>
</dbReference>
<feature type="domain" description="Helicase SEN1 beta-barrel" evidence="13">
    <location>
        <begin position="1096"/>
        <end position="1206"/>
    </location>
</feature>
<dbReference type="InterPro" id="IPR044340">
    <property type="entry name" value="Helicase_Sen1_1B_dom"/>
</dbReference>
<evidence type="ECO:0000256" key="8">
    <source>
        <dbReference type="SAM" id="Coils"/>
    </source>
</evidence>
<dbReference type="Proteomes" id="UP000195602">
    <property type="component" value="Unassembled WGS sequence"/>
</dbReference>
<dbReference type="InterPro" id="IPR024481">
    <property type="entry name" value="Helicase_Sen1_N"/>
</dbReference>
<feature type="coiled-coil region" evidence="8">
    <location>
        <begin position="1425"/>
        <end position="1470"/>
    </location>
</feature>
<dbReference type="Pfam" id="PF13086">
    <property type="entry name" value="AAA_11"/>
    <property type="match status" value="1"/>
</dbReference>
<evidence type="ECO:0000256" key="9">
    <source>
        <dbReference type="SAM" id="MobiDB-lite"/>
    </source>
</evidence>
<dbReference type="CDD" id="cd18808">
    <property type="entry name" value="SF1_C_Upf1"/>
    <property type="match status" value="1"/>
</dbReference>
<evidence type="ECO:0000256" key="7">
    <source>
        <dbReference type="ARBA" id="ARBA00023242"/>
    </source>
</evidence>
<dbReference type="InterPro" id="IPR047187">
    <property type="entry name" value="SF1_C_Upf1"/>
</dbReference>
<evidence type="ECO:0000256" key="2">
    <source>
        <dbReference type="ARBA" id="ARBA00007913"/>
    </source>
</evidence>
<comment type="subcellular location">
    <subcellularLocation>
        <location evidence="1">Nucleus</location>
    </subcellularLocation>
</comment>
<feature type="region of interest" description="Disordered" evidence="9">
    <location>
        <begin position="957"/>
        <end position="980"/>
    </location>
</feature>
<dbReference type="InterPro" id="IPR056474">
    <property type="entry name" value="SEN1_barrel"/>
</dbReference>
<dbReference type="CDD" id="cd21408">
    <property type="entry name" value="1B_Sen1p-like"/>
    <property type="match status" value="1"/>
</dbReference>
<evidence type="ECO:0000256" key="6">
    <source>
        <dbReference type="ARBA" id="ARBA00022840"/>
    </source>
</evidence>
<dbReference type="InterPro" id="IPR027417">
    <property type="entry name" value="P-loop_NTPase"/>
</dbReference>
<dbReference type="GO" id="GO:0005524">
    <property type="term" value="F:ATP binding"/>
    <property type="evidence" value="ECO:0007669"/>
    <property type="project" value="UniProtKB-KW"/>
</dbReference>
<feature type="domain" description="Helicase Sen1 N-terminal" evidence="10">
    <location>
        <begin position="81"/>
        <end position="786"/>
    </location>
</feature>
<dbReference type="Pfam" id="PF13087">
    <property type="entry name" value="AAA_12"/>
    <property type="match status" value="1"/>
</dbReference>
<dbReference type="GO" id="GO:0003678">
    <property type="term" value="F:DNA helicase activity"/>
    <property type="evidence" value="ECO:0007669"/>
    <property type="project" value="UniProtKB-ARBA"/>
</dbReference>
<keyword evidence="8" id="KW-0175">Coiled coil</keyword>
<evidence type="ECO:0000256" key="5">
    <source>
        <dbReference type="ARBA" id="ARBA00022806"/>
    </source>
</evidence>
<dbReference type="GO" id="GO:0006369">
    <property type="term" value="P:termination of RNA polymerase II transcription"/>
    <property type="evidence" value="ECO:0007669"/>
    <property type="project" value="TreeGrafter"/>
</dbReference>
<evidence type="ECO:0000313" key="14">
    <source>
        <dbReference type="EMBL" id="OVF06873.1"/>
    </source>
</evidence>
<dbReference type="PANTHER" id="PTHR10887:SF495">
    <property type="entry name" value="HELICASE SENATAXIN ISOFORM X1-RELATED"/>
    <property type="match status" value="1"/>
</dbReference>
<reference evidence="14 15" key="1">
    <citation type="submission" date="2017-04" db="EMBL/GenBank/DDBJ databases">
        <title>Draft genome of the yeast Clavispora lusitaniae type strain CBS 6936.</title>
        <authorList>
            <person name="Durrens P."/>
            <person name="Klopp C."/>
            <person name="Biteau N."/>
            <person name="Fitton-Ouhabi V."/>
            <person name="Dementhon K."/>
            <person name="Accoceberry I."/>
            <person name="Sherman D.J."/>
            <person name="Noel T."/>
        </authorList>
    </citation>
    <scope>NUCLEOTIDE SEQUENCE [LARGE SCALE GENOMIC DNA]</scope>
    <source>
        <strain evidence="14 15">CBS 6936</strain>
    </source>
</reference>
<evidence type="ECO:0000259" key="10">
    <source>
        <dbReference type="Pfam" id="PF12726"/>
    </source>
</evidence>
<feature type="compositionally biased region" description="Low complexity" evidence="9">
    <location>
        <begin position="1878"/>
        <end position="1892"/>
    </location>
</feature>
<dbReference type="InterPro" id="IPR041677">
    <property type="entry name" value="DNA2/NAM7_AAA_11"/>
</dbReference>
<evidence type="ECO:0000313" key="15">
    <source>
        <dbReference type="Proteomes" id="UP000195602"/>
    </source>
</evidence>
<feature type="compositionally biased region" description="Low complexity" evidence="9">
    <location>
        <begin position="1923"/>
        <end position="1937"/>
    </location>
</feature>
<proteinExistence type="inferred from homology"/>
<protein>
    <submittedName>
        <fullName evidence="14">DNA/RNA helicase</fullName>
    </submittedName>
</protein>
<dbReference type="InterPro" id="IPR041679">
    <property type="entry name" value="DNA2/NAM7-like_C"/>
</dbReference>
<dbReference type="GO" id="GO:0001147">
    <property type="term" value="F:transcription termination site sequence-specific DNA binding"/>
    <property type="evidence" value="ECO:0007669"/>
    <property type="project" value="TreeGrafter"/>
</dbReference>
<evidence type="ECO:0000256" key="3">
    <source>
        <dbReference type="ARBA" id="ARBA00022741"/>
    </source>
</evidence>
<evidence type="ECO:0000256" key="4">
    <source>
        <dbReference type="ARBA" id="ARBA00022801"/>
    </source>
</evidence>
<feature type="domain" description="DNA2/NAM7 helicase-like C-terminal" evidence="12">
    <location>
        <begin position="1547"/>
        <end position="1743"/>
    </location>
</feature>
<organism evidence="14 15">
    <name type="scientific">Clavispora lusitaniae</name>
    <name type="common">Candida lusitaniae</name>
    <dbReference type="NCBI Taxonomy" id="36911"/>
    <lineage>
        <taxon>Eukaryota</taxon>
        <taxon>Fungi</taxon>
        <taxon>Dikarya</taxon>
        <taxon>Ascomycota</taxon>
        <taxon>Saccharomycotina</taxon>
        <taxon>Pichiomycetes</taxon>
        <taxon>Metschnikowiaceae</taxon>
        <taxon>Clavispora</taxon>
    </lineage>
</organism>
<evidence type="ECO:0000259" key="12">
    <source>
        <dbReference type="Pfam" id="PF13087"/>
    </source>
</evidence>
<dbReference type="SUPFAM" id="SSF52540">
    <property type="entry name" value="P-loop containing nucleoside triphosphate hydrolases"/>
    <property type="match status" value="1"/>
</dbReference>
<dbReference type="EMBL" id="LYUB02000017">
    <property type="protein sequence ID" value="OVF06873.1"/>
    <property type="molecule type" value="Genomic_DNA"/>
</dbReference>
<dbReference type="GO" id="GO:0016787">
    <property type="term" value="F:hydrolase activity"/>
    <property type="evidence" value="ECO:0007669"/>
    <property type="project" value="UniProtKB-KW"/>
</dbReference>
<dbReference type="FunFam" id="3.40.50.300:FF:001152">
    <property type="entry name" value="tRNA-splicing endonuclease, putative"/>
    <property type="match status" value="1"/>
</dbReference>
<evidence type="ECO:0000259" key="13">
    <source>
        <dbReference type="Pfam" id="PF23576"/>
    </source>
</evidence>
<name>A0AA91T095_CLALS</name>
<dbReference type="CDD" id="cd18042">
    <property type="entry name" value="DEXXQc_SETX"/>
    <property type="match status" value="1"/>
</dbReference>
<gene>
    <name evidence="14" type="ORF">A9F13_17g00924</name>
</gene>
<evidence type="ECO:0000259" key="11">
    <source>
        <dbReference type="Pfam" id="PF13086"/>
    </source>
</evidence>
<keyword evidence="5 14" id="KW-0347">Helicase</keyword>
<keyword evidence="3" id="KW-0547">Nucleotide-binding</keyword>
<accession>A0AA91T095</accession>
<dbReference type="Pfam" id="PF23576">
    <property type="entry name" value="SEN1_barrel"/>
    <property type="match status" value="1"/>
</dbReference>
<dbReference type="InterPro" id="IPR045055">
    <property type="entry name" value="DNA2/NAM7-like"/>
</dbReference>
<keyword evidence="4" id="KW-0378">Hydrolase</keyword>
<dbReference type="Pfam" id="PF12726">
    <property type="entry name" value="SEN1_N"/>
    <property type="match status" value="1"/>
</dbReference>
<dbReference type="FunFam" id="3.40.50.300:FF:000326">
    <property type="entry name" value="P-loop containing nucleoside triphosphate hydrolase"/>
    <property type="match status" value="1"/>
</dbReference>
<feature type="compositionally biased region" description="Polar residues" evidence="9">
    <location>
        <begin position="1823"/>
        <end position="1839"/>
    </location>
</feature>
<evidence type="ECO:0000256" key="1">
    <source>
        <dbReference type="ARBA" id="ARBA00004123"/>
    </source>
</evidence>
<feature type="compositionally biased region" description="Acidic residues" evidence="9">
    <location>
        <begin position="970"/>
        <end position="980"/>
    </location>
</feature>
<comment type="similarity">
    <text evidence="2">Belongs to the DNA2/NAM7 helicase family.</text>
</comment>
<comment type="caution">
    <text evidence="14">The sequence shown here is derived from an EMBL/GenBank/DDBJ whole genome shotgun (WGS) entry which is preliminary data.</text>
</comment>
<feature type="compositionally biased region" description="Polar residues" evidence="9">
    <location>
        <begin position="1855"/>
        <end position="1864"/>
    </location>
</feature>
<feature type="region of interest" description="Disordered" evidence="9">
    <location>
        <begin position="862"/>
        <end position="892"/>
    </location>
</feature>
<feature type="domain" description="DNA2/NAM7 helicase helicase" evidence="11">
    <location>
        <begin position="1256"/>
        <end position="1540"/>
    </location>
</feature>
<dbReference type="GO" id="GO:0016604">
    <property type="term" value="C:nuclear body"/>
    <property type="evidence" value="ECO:0007669"/>
    <property type="project" value="TreeGrafter"/>
</dbReference>
<keyword evidence="6" id="KW-0067">ATP-binding</keyword>
<dbReference type="PANTHER" id="PTHR10887">
    <property type="entry name" value="DNA2/NAM7 HELICASE FAMILY"/>
    <property type="match status" value="1"/>
</dbReference>
<feature type="compositionally biased region" description="Polar residues" evidence="9">
    <location>
        <begin position="1780"/>
        <end position="1796"/>
    </location>
</feature>
<feature type="compositionally biased region" description="Polar residues" evidence="9">
    <location>
        <begin position="1893"/>
        <end position="1922"/>
    </location>
</feature>
<feature type="region of interest" description="Disordered" evidence="9">
    <location>
        <begin position="1779"/>
        <end position="1970"/>
    </location>
</feature>
<keyword evidence="7" id="KW-0539">Nucleus</keyword>
<dbReference type="Gene3D" id="3.40.50.300">
    <property type="entry name" value="P-loop containing nucleotide triphosphate hydrolases"/>
    <property type="match status" value="2"/>
</dbReference>
<sequence>MLGPEELEELRKDIVLSHTEPGNSEVQTRVLMKCIQVLSSDDLPEDTHLFCNKDLQPISGHTLIMFSFPGQKNKQSRIVEQKMVSSMMRCNDCVRSFWRCLSQMRQRFVLLRKIPVAQVQQFMNIIIAWQTQRIAQDLEEILKAPPNTPDSLNKLLYDALSIPSMVRKDSAMRPEIERLIDMVADDSTVSQHLLPAVVTYLVEGNPKEYAFAEKVLAKIPSENRTLDPQVIDEFNYHFYRIQNAKYFTPDLSCRFWNMLKLLLDHFPATEITRLLKPSDLEEMSSFTRVRLFPLIRVLFNNLMALLEAPLPVLLKVLQKFLEVYDVRFWQLAPDCHYSNILDTVLPNTHFQAYLHEAAVKSDAKTSLSDLLAWMSPLVDSLSGSQKQSAAIKLCDFLVQREKMEKSNDRFDSVNILTQCFTFDQLNPFETSKQSETSIHLMRMRDARSTVSSHAEYFITLAKKDVDVMSAALNLICCALRYDILVAANNSAVIQHSEIPALPDFAPKLWEELTRFSFTKSYSVSKILESFTDASSIIIFKEKKSDQGSKELNASIKIHNRECEKLSAQISSVLDKISLADPDELKSIINEKECSVALWSCLLSPSINQSALNVIYQVYDAEGRYEAIESIFGHALKPNINAVVTSLSHIAELKVYETCPKTMRILMDVIRALMNPLTGILTTQAEKANDCKDELKSLWKASWSFLVMVYQQTLIWAGLYHLEDLIEFTRDTLDTSHLLLDSFRVLLDIFNDPSVAAPLFNVFMEAFHFLIVWLRLGDTSLLNSCVDIVFKGFDFAKELNVNVDKSFLIMFAKYGAKAKKFNNKLTEQQRNEILAKASEFDAPLVQYVIDEVARERAGKMNASLASTKSQSPSISPGATYAYQSKPKQPKQSTLSRFGVITSTPPVAPPPPKPFKSNNLEAIRNELKSNRTPSKVPVINPAPPRPAGFNPKHAPVVGRSLNALRHKKVESDSSDDDENDEDVDISDLFLDSKKKTKITELDIHGRPVVKMAAQKKIDNKRQEEERMRLRLNVNLKPLYSTILKWNYNSNSEFPTDERDIYQPIKNTYTSAKEYVSMIEPLLMLECWQGIQSSRVTGQETPFDLLVGSRTTCDGFFDVYASIKKTDLATRKIGDTDLLVLGYVADKNMNDPRSISSYLKNPTSQTCLAKVKEIKSANADFSDLTIRVYPQGSMMGILTPKSVIVAMKVMPMITVEREYSSLKGLPYYDLCDDILKARPASPANISESEATSMCQKLNVNKSQAKAILGSFQNDGFSLIQGPPGTGKTKTILGIVGNTLSHSKKSNVIEVPGVTSSDHHSDKEQGPKVLICAPSNAAVDELVVRLRQGVHNAKGEEMIPKIVRLGRSDAINSSVRDLGLEEQIEKQLKVRNISVVIDPNIRTEHNKCIAERDEIREKLRRGDLDDEKIAALETQLREINKKRSELGKRLDEQRENASIAYRTKEIEKRQLQAKILSEAQVICSTLSGSAHDFLASMSMKFDQVIIDEACQCVELSAIIPLRYGCKKCIMVGDPNQLPPTVLSQKAASFKYEESLFVRMQRTNPESVYLLDVQYRMHPQISKFPSAQFYKSKLTDGPHMMEKNNRPWHADFPLSPYRFFDIGGRHQQNVQTKSFFNPSEAKVALELVEKLMQILPQDKFRGRIGIISPYKEQIRTLKDTFVRKYGNLILNEIDFNTVDGFQGQEKEIIIMSCVRASESGSVGFLSDVRRMNVALTRARTTLWILGNKQSLRRDKIWSKLIADAESRDCVTSAEPGFLKRIFKTGQPSQSTSNANGSQESPETVVDRKRKLSSVDVASTEVTPKLSKLDTSNPGNSTVGNQVPSTLHKPSHAESAVDISSAKQNLSPTLKKSHEKKRVPYIYNAKSSSASTSNNDTNRGSASNSRPSEKIASTDTKDSPFTQSSNQQTPNTATSKTSSSNASGINPTKSGVYMPPQGPRKRGSSSSIFIKRKRPT</sequence>
<dbReference type="KEGG" id="clus:A9F13_17g00924"/>